<dbReference type="OrthoDB" id="2380880at2"/>
<comment type="caution">
    <text evidence="1">The sequence shown here is derived from an EMBL/GenBank/DDBJ whole genome shotgun (WGS) entry which is preliminary data.</text>
</comment>
<reference evidence="1 2" key="1">
    <citation type="submission" date="2015-05" db="EMBL/GenBank/DDBJ databases">
        <title>Whole genome sequence and identification of bacterial endophytes from Costus igneus.</title>
        <authorList>
            <person name="Lee Y.P."/>
            <person name="Gan H.M."/>
            <person name="Eng W."/>
            <person name="Wheatley M.S."/>
            <person name="Caraballo A."/>
            <person name="Polter S."/>
            <person name="Savka M.A."/>
            <person name="Hudson A.O."/>
        </authorList>
    </citation>
    <scope>NUCLEOTIDE SEQUENCE [LARGE SCALE GENOMIC DNA]</scope>
    <source>
        <strain evidence="1 2">RIT379</strain>
    </source>
</reference>
<proteinExistence type="predicted"/>
<accession>A0A0J1IMW7</accession>
<dbReference type="AlphaFoldDB" id="A0A0J1IMW7"/>
<gene>
    <name evidence="1" type="ORF">ABW02_07270</name>
</gene>
<sequence>MQDQRKTIIVKEIAYWKENKMLPEHYCDYLLTLYTEGNGVEENTISKKRRGFLLSSLLFFSFIPITIFLLYFTELSFILQMAISLIFLIFCFVGIFLYNKKQLNVDIPATVAAIIFLLFSVAFVLYFFVNEIIFLYIILFLNCLFWYMCGKRYKLLYFTISAYIGASLLVILVVSKYMFN</sequence>
<protein>
    <submittedName>
        <fullName evidence="1">Uncharacterized protein</fullName>
    </submittedName>
</protein>
<keyword evidence="2" id="KW-1185">Reference proteome</keyword>
<name>A0A0J1IMW7_NIACI</name>
<dbReference type="Proteomes" id="UP000036045">
    <property type="component" value="Unassembled WGS sequence"/>
</dbReference>
<evidence type="ECO:0000313" key="1">
    <source>
        <dbReference type="EMBL" id="KLV27304.1"/>
    </source>
</evidence>
<dbReference type="PATRIC" id="fig|1397.4.peg.4142"/>
<evidence type="ECO:0000313" key="2">
    <source>
        <dbReference type="Proteomes" id="UP000036045"/>
    </source>
</evidence>
<organism evidence="1 2">
    <name type="scientific">Niallia circulans</name>
    <name type="common">Bacillus circulans</name>
    <dbReference type="NCBI Taxonomy" id="1397"/>
    <lineage>
        <taxon>Bacteria</taxon>
        <taxon>Bacillati</taxon>
        <taxon>Bacillota</taxon>
        <taxon>Bacilli</taxon>
        <taxon>Bacillales</taxon>
        <taxon>Bacillaceae</taxon>
        <taxon>Niallia</taxon>
    </lineage>
</organism>
<dbReference type="EMBL" id="LDPH01000004">
    <property type="protein sequence ID" value="KLV27304.1"/>
    <property type="molecule type" value="Genomic_DNA"/>
</dbReference>
<dbReference type="RefSeq" id="WP_047941283.1">
    <property type="nucleotide sequence ID" value="NZ_LDPH01000004.1"/>
</dbReference>